<keyword evidence="1" id="KW-0472">Membrane</keyword>
<organism evidence="3 4">
    <name type="scientific">Ruminococcus albus (strain ATCC 27210 / DSM 20455 / JCM 14654 / NCDO 2250 / 7)</name>
    <dbReference type="NCBI Taxonomy" id="697329"/>
    <lineage>
        <taxon>Bacteria</taxon>
        <taxon>Bacillati</taxon>
        <taxon>Bacillota</taxon>
        <taxon>Clostridia</taxon>
        <taxon>Eubacteriales</taxon>
        <taxon>Oscillospiraceae</taxon>
        <taxon>Ruminococcus</taxon>
    </lineage>
</organism>
<proteinExistence type="predicted"/>
<evidence type="ECO:0000313" key="3">
    <source>
        <dbReference type="EMBL" id="ADU23330.1"/>
    </source>
</evidence>
<keyword evidence="1" id="KW-1133">Transmembrane helix</keyword>
<evidence type="ECO:0000313" key="4">
    <source>
        <dbReference type="Proteomes" id="UP000006919"/>
    </source>
</evidence>
<feature type="signal peptide" evidence="2">
    <location>
        <begin position="1"/>
        <end position="25"/>
    </location>
</feature>
<keyword evidence="1" id="KW-0812">Transmembrane</keyword>
<dbReference type="AlphaFoldDB" id="E6UII5"/>
<name>E6UII5_RUMA7</name>
<evidence type="ECO:0000256" key="1">
    <source>
        <dbReference type="SAM" id="Phobius"/>
    </source>
</evidence>
<feature type="transmembrane region" description="Helical" evidence="1">
    <location>
        <begin position="59"/>
        <end position="79"/>
    </location>
</feature>
<protein>
    <submittedName>
        <fullName evidence="3">Uncharacterized protein</fullName>
    </submittedName>
</protein>
<evidence type="ECO:0000256" key="2">
    <source>
        <dbReference type="SAM" id="SignalP"/>
    </source>
</evidence>
<dbReference type="EMBL" id="CP002403">
    <property type="protein sequence ID" value="ADU23330.1"/>
    <property type="molecule type" value="Genomic_DNA"/>
</dbReference>
<feature type="chain" id="PRO_5003213112" evidence="2">
    <location>
        <begin position="26"/>
        <end position="84"/>
    </location>
</feature>
<dbReference type="Proteomes" id="UP000006919">
    <property type="component" value="Chromosome"/>
</dbReference>
<sequence length="84" mass="8826" precursor="true">MRSIYKRLICSFVFAAFVWIGAVSAGAERSTADTASDAAILAEDGDKAQMDEQDGSGKQIFLCIGGGVVVIVGIICLLADNKKK</sequence>
<accession>E6UII5</accession>
<keyword evidence="2" id="KW-0732">Signal</keyword>
<dbReference type="HOGENOM" id="CLU_2525504_0_0_9"/>
<dbReference type="RefSeq" id="WP_013499440.1">
    <property type="nucleotide sequence ID" value="NC_014833.1"/>
</dbReference>
<dbReference type="KEGG" id="ral:Rumal_2864"/>
<gene>
    <name evidence="3" type="ordered locus">Rumal_2864</name>
</gene>
<reference evidence="3 4" key="1">
    <citation type="journal article" date="2011" name="J. Bacteriol.">
        <title>Complete genome of the cellulolytic ruminal bacterium Ruminococcus albus 7.</title>
        <authorList>
            <person name="Suen G."/>
            <person name="Stevenson D.M."/>
            <person name="Bruce D.C."/>
            <person name="Chertkov O."/>
            <person name="Copeland A."/>
            <person name="Cheng J.F."/>
            <person name="Detter C."/>
            <person name="Detter J.C."/>
            <person name="Goodwin L.A."/>
            <person name="Han C.S."/>
            <person name="Hauser L.J."/>
            <person name="Ivanova N.N."/>
            <person name="Kyrpides N.C."/>
            <person name="Land M.L."/>
            <person name="Lapidus A."/>
            <person name="Lucas S."/>
            <person name="Ovchinnikova G."/>
            <person name="Pitluck S."/>
            <person name="Tapia R."/>
            <person name="Woyke T."/>
            <person name="Boyum J."/>
            <person name="Mead D."/>
            <person name="Weimer P.J."/>
        </authorList>
    </citation>
    <scope>NUCLEOTIDE SEQUENCE [LARGE SCALE GENOMIC DNA]</scope>
    <source>
        <strain evidence="4">ATCC 27210 / DSM 20455 / JCM 14654 / NCDO 2250 / 7</strain>
    </source>
</reference>